<dbReference type="GO" id="GO:0006605">
    <property type="term" value="P:protein targeting"/>
    <property type="evidence" value="ECO:0007669"/>
    <property type="project" value="UniProtKB-UniRule"/>
</dbReference>
<keyword evidence="3 9" id="KW-1003">Cell membrane</keyword>
<sequence>MNIPFTKFNRPALLFSAFMLFIAVGALFLKGLNLGLDFTGGVSVELKYESKADLEKIRGSLNEIDGANFVVLNFGSDEDVLIKFQSDESLNLNAETVIAKLQEDNYLGEVTKSETIFPQIGEELRDKGGIAILVAIFAILLYIIFRFQIKFGYGAIAALVHDVLIILGIFSLFNLTFDLSVLAALLAIVGYSLNDSIVVSDRIRENLLDKNAKGSADSLINLSLNQVLTRTIVTSFTTLLVLIALLVAGGAALQNFSLALSIGVVVGSYSSIVIVVGVLLGLNLSVKDMEKPKNEPEESYSLD</sequence>
<feature type="transmembrane region" description="Helical" evidence="9">
    <location>
        <begin position="128"/>
        <end position="145"/>
    </location>
</feature>
<dbReference type="Proteomes" id="UP000252147">
    <property type="component" value="Unassembled WGS sequence"/>
</dbReference>
<feature type="transmembrane region" description="Helical" evidence="9">
    <location>
        <begin position="259"/>
        <end position="284"/>
    </location>
</feature>
<dbReference type="GO" id="GO:0015450">
    <property type="term" value="F:protein-transporting ATPase activity"/>
    <property type="evidence" value="ECO:0007669"/>
    <property type="project" value="InterPro"/>
</dbReference>
<feature type="transmembrane region" description="Helical" evidence="9">
    <location>
        <begin position="232"/>
        <end position="253"/>
    </location>
</feature>
<evidence type="ECO:0000313" key="12">
    <source>
        <dbReference type="Proteomes" id="UP000252147"/>
    </source>
</evidence>
<dbReference type="NCBIfam" id="TIGR00916">
    <property type="entry name" value="2A0604s01"/>
    <property type="match status" value="1"/>
</dbReference>
<comment type="function">
    <text evidence="9">Part of the Sec protein translocase complex. Interacts with the SecYEG preprotein conducting channel. SecDF uses the proton motive force (PMF) to complete protein translocation after the ATP-dependent function of SecA.</text>
</comment>
<dbReference type="GO" id="GO:0005886">
    <property type="term" value="C:plasma membrane"/>
    <property type="evidence" value="ECO:0007669"/>
    <property type="project" value="UniProtKB-SubCell"/>
</dbReference>
<dbReference type="Pfam" id="PF07549">
    <property type="entry name" value="Sec_GG"/>
    <property type="match status" value="1"/>
</dbReference>
<keyword evidence="2 9" id="KW-0813">Transport</keyword>
<comment type="caution">
    <text evidence="9">Lacks conserved residue(s) required for the propagation of feature annotation.</text>
</comment>
<dbReference type="InterPro" id="IPR022646">
    <property type="entry name" value="SecD/SecF_CS"/>
</dbReference>
<dbReference type="InterPro" id="IPR055344">
    <property type="entry name" value="SecD_SecF_C_bact"/>
</dbReference>
<name>A0A368BN68_9GAMM</name>
<keyword evidence="6 9" id="KW-1133">Transmembrane helix</keyword>
<evidence type="ECO:0000256" key="8">
    <source>
        <dbReference type="ARBA" id="ARBA00023136"/>
    </source>
</evidence>
<comment type="similarity">
    <text evidence="9">Belongs to the SecD/SecF family. SecF subfamily.</text>
</comment>
<evidence type="ECO:0000313" key="11">
    <source>
        <dbReference type="EMBL" id="RCL38136.1"/>
    </source>
</evidence>
<organism evidence="11 12">
    <name type="scientific">SAR86 cluster bacterium</name>
    <dbReference type="NCBI Taxonomy" id="2030880"/>
    <lineage>
        <taxon>Bacteria</taxon>
        <taxon>Pseudomonadati</taxon>
        <taxon>Pseudomonadota</taxon>
        <taxon>Gammaproteobacteria</taxon>
        <taxon>SAR86 cluster</taxon>
    </lineage>
</organism>
<dbReference type="GO" id="GO:0065002">
    <property type="term" value="P:intracellular protein transmembrane transport"/>
    <property type="evidence" value="ECO:0007669"/>
    <property type="project" value="UniProtKB-UniRule"/>
</dbReference>
<dbReference type="GO" id="GO:0043952">
    <property type="term" value="P:protein transport by the Sec complex"/>
    <property type="evidence" value="ECO:0007669"/>
    <property type="project" value="UniProtKB-UniRule"/>
</dbReference>
<feature type="domain" description="Protein export membrane protein SecD/SecF C-terminal" evidence="10">
    <location>
        <begin position="108"/>
        <end position="281"/>
    </location>
</feature>
<gene>
    <name evidence="9 11" type="primary">secF</name>
    <name evidence="11" type="ORF">DBW97_03365</name>
</gene>
<feature type="transmembrane region" description="Helical" evidence="9">
    <location>
        <begin position="12"/>
        <end position="29"/>
    </location>
</feature>
<evidence type="ECO:0000256" key="6">
    <source>
        <dbReference type="ARBA" id="ARBA00022989"/>
    </source>
</evidence>
<dbReference type="InterPro" id="IPR005665">
    <property type="entry name" value="SecF_bac"/>
</dbReference>
<dbReference type="Pfam" id="PF02355">
    <property type="entry name" value="SecD_SecF_C"/>
    <property type="match status" value="1"/>
</dbReference>
<dbReference type="SUPFAM" id="SSF82866">
    <property type="entry name" value="Multidrug efflux transporter AcrB transmembrane domain"/>
    <property type="match status" value="1"/>
</dbReference>
<dbReference type="HAMAP" id="MF_01464_B">
    <property type="entry name" value="SecF_B"/>
    <property type="match status" value="1"/>
</dbReference>
<dbReference type="PANTHER" id="PTHR30081">
    <property type="entry name" value="PROTEIN-EXPORT MEMBRANE PROTEIN SEC"/>
    <property type="match status" value="1"/>
</dbReference>
<dbReference type="InterPro" id="IPR022645">
    <property type="entry name" value="SecD/SecF_bac"/>
</dbReference>
<evidence type="ECO:0000256" key="1">
    <source>
        <dbReference type="ARBA" id="ARBA00004651"/>
    </source>
</evidence>
<dbReference type="PANTHER" id="PTHR30081:SF8">
    <property type="entry name" value="PROTEIN TRANSLOCASE SUBUNIT SECF"/>
    <property type="match status" value="1"/>
</dbReference>
<comment type="subcellular location">
    <subcellularLocation>
        <location evidence="1 9">Cell membrane</location>
        <topology evidence="1 9">Multi-pass membrane protein</topology>
    </subcellularLocation>
</comment>
<evidence type="ECO:0000256" key="3">
    <source>
        <dbReference type="ARBA" id="ARBA00022475"/>
    </source>
</evidence>
<proteinExistence type="inferred from homology"/>
<dbReference type="NCBIfam" id="TIGR00966">
    <property type="entry name" value="transloc_SecF"/>
    <property type="match status" value="1"/>
</dbReference>
<comment type="caution">
    <text evidence="11">The sequence shown here is derived from an EMBL/GenBank/DDBJ whole genome shotgun (WGS) entry which is preliminary data.</text>
</comment>
<dbReference type="InterPro" id="IPR048634">
    <property type="entry name" value="SecD_SecF_C"/>
</dbReference>
<evidence type="ECO:0000256" key="9">
    <source>
        <dbReference type="HAMAP-Rule" id="MF_01464"/>
    </source>
</evidence>
<protein>
    <recommendedName>
        <fullName evidence="9">Protein-export membrane protein SecF</fullName>
    </recommendedName>
</protein>
<keyword evidence="7 9" id="KW-0811">Translocation</keyword>
<dbReference type="InterPro" id="IPR022813">
    <property type="entry name" value="SecD/SecF_arch_bac"/>
</dbReference>
<keyword evidence="8 9" id="KW-0472">Membrane</keyword>
<evidence type="ECO:0000259" key="10">
    <source>
        <dbReference type="Pfam" id="PF02355"/>
    </source>
</evidence>
<dbReference type="AlphaFoldDB" id="A0A368BN68"/>
<comment type="subunit">
    <text evidence="9">Forms a complex with SecD. Part of the essential Sec protein translocation apparatus which comprises SecA, SecYEG and auxiliary proteins SecDF-YajC and YidC.</text>
</comment>
<evidence type="ECO:0000256" key="7">
    <source>
        <dbReference type="ARBA" id="ARBA00023010"/>
    </source>
</evidence>
<dbReference type="PRINTS" id="PR01755">
    <property type="entry name" value="SECFTRNLCASE"/>
</dbReference>
<accession>A0A368BN68</accession>
<dbReference type="EMBL" id="QOPD01000005">
    <property type="protein sequence ID" value="RCL38136.1"/>
    <property type="molecule type" value="Genomic_DNA"/>
</dbReference>
<evidence type="ECO:0000256" key="5">
    <source>
        <dbReference type="ARBA" id="ARBA00022927"/>
    </source>
</evidence>
<keyword evidence="5 9" id="KW-0653">Protein transport</keyword>
<keyword evidence="4 9" id="KW-0812">Transmembrane</keyword>
<evidence type="ECO:0000256" key="4">
    <source>
        <dbReference type="ARBA" id="ARBA00022692"/>
    </source>
</evidence>
<reference evidence="11 12" key="1">
    <citation type="journal article" date="2018" name="Microbiome">
        <title>Fine metagenomic profile of the Mediterranean stratified and mixed water columns revealed by assembly and recruitment.</title>
        <authorList>
            <person name="Haro-Moreno J.M."/>
            <person name="Lopez-Perez M."/>
            <person name="De La Torre J.R."/>
            <person name="Picazo A."/>
            <person name="Camacho A."/>
            <person name="Rodriguez-Valera F."/>
        </authorList>
    </citation>
    <scope>NUCLEOTIDE SEQUENCE [LARGE SCALE GENOMIC DNA]</scope>
    <source>
        <strain evidence="11">MED-G83</strain>
    </source>
</reference>
<feature type="transmembrane region" description="Helical" evidence="9">
    <location>
        <begin position="152"/>
        <end position="173"/>
    </location>
</feature>
<dbReference type="Gene3D" id="1.20.1640.10">
    <property type="entry name" value="Multidrug efflux transporter AcrB transmembrane domain"/>
    <property type="match status" value="1"/>
</dbReference>
<evidence type="ECO:0000256" key="2">
    <source>
        <dbReference type="ARBA" id="ARBA00022448"/>
    </source>
</evidence>